<proteinExistence type="predicted"/>
<evidence type="ECO:0000313" key="2">
    <source>
        <dbReference type="EMBL" id="KAL3682894.1"/>
    </source>
</evidence>
<accession>A0ABD3H0I4</accession>
<keyword evidence="3" id="KW-1185">Reference proteome</keyword>
<evidence type="ECO:0000313" key="3">
    <source>
        <dbReference type="Proteomes" id="UP001633002"/>
    </source>
</evidence>
<sequence length="206" mass="23352">MADKVAGSGDLPGGAYTGKNSKAGKRGAAERVVRQRREGLRELEIIPQRSSTLLHWIDDTLQKVKRNTAHINLLTNYLEAVWRERNQRIFQQQVSRTPISGLLKRTYQDIEAFPTRRSNEETLQQMRTAKTTVEGWMNTWDRRRTGRSNTEAEEVRGILATMQIEENEGSDSGPTADIRRSQNNTWWSDTSESSAGSEPSTPSSME</sequence>
<organism evidence="2 3">
    <name type="scientific">Riccia sorocarpa</name>
    <dbReference type="NCBI Taxonomy" id="122646"/>
    <lineage>
        <taxon>Eukaryota</taxon>
        <taxon>Viridiplantae</taxon>
        <taxon>Streptophyta</taxon>
        <taxon>Embryophyta</taxon>
        <taxon>Marchantiophyta</taxon>
        <taxon>Marchantiopsida</taxon>
        <taxon>Marchantiidae</taxon>
        <taxon>Marchantiales</taxon>
        <taxon>Ricciaceae</taxon>
        <taxon>Riccia</taxon>
    </lineage>
</organism>
<reference evidence="2 3" key="1">
    <citation type="submission" date="2024-09" db="EMBL/GenBank/DDBJ databases">
        <title>Chromosome-scale assembly of Riccia sorocarpa.</title>
        <authorList>
            <person name="Paukszto L."/>
        </authorList>
    </citation>
    <scope>NUCLEOTIDE SEQUENCE [LARGE SCALE GENOMIC DNA]</scope>
    <source>
        <strain evidence="2">LP-2024</strain>
        <tissue evidence="2">Aerial parts of the thallus</tissue>
    </source>
</reference>
<comment type="caution">
    <text evidence="2">The sequence shown here is derived from an EMBL/GenBank/DDBJ whole genome shotgun (WGS) entry which is preliminary data.</text>
</comment>
<name>A0ABD3H0I4_9MARC</name>
<dbReference type="Proteomes" id="UP001633002">
    <property type="component" value="Unassembled WGS sequence"/>
</dbReference>
<feature type="region of interest" description="Disordered" evidence="1">
    <location>
        <begin position="1"/>
        <end position="31"/>
    </location>
</feature>
<protein>
    <submittedName>
        <fullName evidence="2">Uncharacterized protein</fullName>
    </submittedName>
</protein>
<dbReference type="AlphaFoldDB" id="A0ABD3H0I4"/>
<gene>
    <name evidence="2" type="ORF">R1sor_000916</name>
</gene>
<evidence type="ECO:0000256" key="1">
    <source>
        <dbReference type="SAM" id="MobiDB-lite"/>
    </source>
</evidence>
<feature type="region of interest" description="Disordered" evidence="1">
    <location>
        <begin position="164"/>
        <end position="206"/>
    </location>
</feature>
<feature type="compositionally biased region" description="Low complexity" evidence="1">
    <location>
        <begin position="188"/>
        <end position="206"/>
    </location>
</feature>
<dbReference type="EMBL" id="JBJQOH010000006">
    <property type="protein sequence ID" value="KAL3682894.1"/>
    <property type="molecule type" value="Genomic_DNA"/>
</dbReference>